<reference evidence="1" key="1">
    <citation type="submission" date="2020-08" db="EMBL/GenBank/DDBJ databases">
        <title>Multicomponent nature underlies the extraordinary mechanical properties of spider dragline silk.</title>
        <authorList>
            <person name="Kono N."/>
            <person name="Nakamura H."/>
            <person name="Mori M."/>
            <person name="Yoshida Y."/>
            <person name="Ohtoshi R."/>
            <person name="Malay A.D."/>
            <person name="Moran D.A.P."/>
            <person name="Tomita M."/>
            <person name="Numata K."/>
            <person name="Arakawa K."/>
        </authorList>
    </citation>
    <scope>NUCLEOTIDE SEQUENCE</scope>
</reference>
<comment type="caution">
    <text evidence="1">The sequence shown here is derived from an EMBL/GenBank/DDBJ whole genome shotgun (WGS) entry which is preliminary data.</text>
</comment>
<proteinExistence type="predicted"/>
<organism evidence="1 2">
    <name type="scientific">Trichonephila inaurata madagascariensis</name>
    <dbReference type="NCBI Taxonomy" id="2747483"/>
    <lineage>
        <taxon>Eukaryota</taxon>
        <taxon>Metazoa</taxon>
        <taxon>Ecdysozoa</taxon>
        <taxon>Arthropoda</taxon>
        <taxon>Chelicerata</taxon>
        <taxon>Arachnida</taxon>
        <taxon>Araneae</taxon>
        <taxon>Araneomorphae</taxon>
        <taxon>Entelegynae</taxon>
        <taxon>Araneoidea</taxon>
        <taxon>Nephilidae</taxon>
        <taxon>Trichonephila</taxon>
        <taxon>Trichonephila inaurata</taxon>
    </lineage>
</organism>
<evidence type="ECO:0000313" key="2">
    <source>
        <dbReference type="Proteomes" id="UP000886998"/>
    </source>
</evidence>
<dbReference type="Proteomes" id="UP000886998">
    <property type="component" value="Unassembled WGS sequence"/>
</dbReference>
<dbReference type="EMBL" id="BMAV01013283">
    <property type="protein sequence ID" value="GFY60771.1"/>
    <property type="molecule type" value="Genomic_DNA"/>
</dbReference>
<evidence type="ECO:0000313" key="1">
    <source>
        <dbReference type="EMBL" id="GFY60771.1"/>
    </source>
</evidence>
<keyword evidence="2" id="KW-1185">Reference proteome</keyword>
<sequence>MDHLWAKKKKWASFSEGGVLSSCNVRVMRNAGQGRRRNIRYWSRVIYTRGVDHLEKNRYLLKLEVEENNLIHFFLEDFRILDEHQ</sequence>
<accession>A0A8X6XWR2</accession>
<gene>
    <name evidence="1" type="ORF">TNIN_220161</name>
</gene>
<dbReference type="AlphaFoldDB" id="A0A8X6XWR2"/>
<name>A0A8X6XWR2_9ARAC</name>
<protein>
    <submittedName>
        <fullName evidence="1">Uncharacterized protein</fullName>
    </submittedName>
</protein>